<dbReference type="Gene3D" id="1.20.1530.20">
    <property type="match status" value="1"/>
</dbReference>
<keyword evidence="4 5" id="KW-0472">Membrane</keyword>
<gene>
    <name evidence="6" type="ORF">ASN_2636</name>
</gene>
<evidence type="ECO:0000256" key="4">
    <source>
        <dbReference type="ARBA" id="ARBA00023136"/>
    </source>
</evidence>
<dbReference type="InterPro" id="IPR004776">
    <property type="entry name" value="Mem_transp_PIN-like"/>
</dbReference>
<dbReference type="Pfam" id="PF03547">
    <property type="entry name" value="Mem_trans"/>
    <property type="match status" value="1"/>
</dbReference>
<reference evidence="7" key="1">
    <citation type="submission" date="2014-09" db="EMBL/GenBank/DDBJ databases">
        <authorList>
            <person name="Illeghems K.G."/>
        </authorList>
    </citation>
    <scope>NUCLEOTIDE SEQUENCE [LARGE SCALE GENOMIC DNA]</scope>
    <source>
        <strain evidence="7">108B</strain>
    </source>
</reference>
<keyword evidence="2 5" id="KW-0812">Transmembrane</keyword>
<evidence type="ECO:0000256" key="5">
    <source>
        <dbReference type="SAM" id="Phobius"/>
    </source>
</evidence>
<dbReference type="InterPro" id="IPR038770">
    <property type="entry name" value="Na+/solute_symporter_sf"/>
</dbReference>
<sequence length="100" mass="10654">MFSAGILLCLMKPVLNRMVITSVVIRNVVVPLGAWGLALVAHLSPFYLREVVLTFAMPSASVIVILSSQIKKGEREAASTVFFSTIAAVFSMGALIALTS</sequence>
<evidence type="ECO:0000313" key="6">
    <source>
        <dbReference type="EMBL" id="CEF41917.1"/>
    </source>
</evidence>
<keyword evidence="7" id="KW-1185">Reference proteome</keyword>
<evidence type="ECO:0008006" key="8">
    <source>
        <dbReference type="Google" id="ProtNLM"/>
    </source>
</evidence>
<dbReference type="AlphaFoldDB" id="A0A0U5FQ28"/>
<dbReference type="EMBL" id="LN606600">
    <property type="protein sequence ID" value="CEF41917.1"/>
    <property type="molecule type" value="Genomic_DNA"/>
</dbReference>
<proteinExistence type="predicted"/>
<evidence type="ECO:0000256" key="1">
    <source>
        <dbReference type="ARBA" id="ARBA00004141"/>
    </source>
</evidence>
<name>A0A0U5FQ28_9PROT</name>
<dbReference type="GO" id="GO:0055085">
    <property type="term" value="P:transmembrane transport"/>
    <property type="evidence" value="ECO:0007669"/>
    <property type="project" value="InterPro"/>
</dbReference>
<dbReference type="PATRIC" id="fig|446692.3.peg.2756"/>
<dbReference type="GO" id="GO:0016020">
    <property type="term" value="C:membrane"/>
    <property type="evidence" value="ECO:0007669"/>
    <property type="project" value="UniProtKB-SubCell"/>
</dbReference>
<comment type="subcellular location">
    <subcellularLocation>
        <location evidence="1">Membrane</location>
        <topology evidence="1">Multi-pass membrane protein</topology>
    </subcellularLocation>
</comment>
<evidence type="ECO:0000313" key="7">
    <source>
        <dbReference type="Proteomes" id="UP000056109"/>
    </source>
</evidence>
<keyword evidence="3 5" id="KW-1133">Transmembrane helix</keyword>
<feature type="transmembrane region" description="Helical" evidence="5">
    <location>
        <begin position="78"/>
        <end position="98"/>
    </location>
</feature>
<feature type="transmembrane region" description="Helical" evidence="5">
    <location>
        <begin position="46"/>
        <end position="66"/>
    </location>
</feature>
<dbReference type="KEGG" id="asz:ASN_2636"/>
<feature type="transmembrane region" description="Helical" evidence="5">
    <location>
        <begin position="20"/>
        <end position="40"/>
    </location>
</feature>
<organism evidence="6 7">
    <name type="scientific">Acetobacter senegalensis</name>
    <dbReference type="NCBI Taxonomy" id="446692"/>
    <lineage>
        <taxon>Bacteria</taxon>
        <taxon>Pseudomonadati</taxon>
        <taxon>Pseudomonadota</taxon>
        <taxon>Alphaproteobacteria</taxon>
        <taxon>Acetobacterales</taxon>
        <taxon>Acetobacteraceae</taxon>
        <taxon>Acetobacter</taxon>
    </lineage>
</organism>
<protein>
    <recommendedName>
        <fullName evidence="8">Transporter</fullName>
    </recommendedName>
</protein>
<evidence type="ECO:0000256" key="3">
    <source>
        <dbReference type="ARBA" id="ARBA00022989"/>
    </source>
</evidence>
<evidence type="ECO:0000256" key="2">
    <source>
        <dbReference type="ARBA" id="ARBA00022692"/>
    </source>
</evidence>
<accession>A0A0U5FQ28</accession>
<dbReference type="Proteomes" id="UP000056109">
    <property type="component" value="Chromosome I"/>
</dbReference>